<protein>
    <submittedName>
        <fullName evidence="1">Uncharacterized protein</fullName>
    </submittedName>
</protein>
<dbReference type="AlphaFoldDB" id="A0A381RBA2"/>
<dbReference type="EMBL" id="UINC01001772">
    <property type="protein sequence ID" value="SUZ88494.1"/>
    <property type="molecule type" value="Genomic_DNA"/>
</dbReference>
<reference evidence="1" key="1">
    <citation type="submission" date="2018-05" db="EMBL/GenBank/DDBJ databases">
        <authorList>
            <person name="Lanie J.A."/>
            <person name="Ng W.-L."/>
            <person name="Kazmierczak K.M."/>
            <person name="Andrzejewski T.M."/>
            <person name="Davidsen T.M."/>
            <person name="Wayne K.J."/>
            <person name="Tettelin H."/>
            <person name="Glass J.I."/>
            <person name="Rusch D."/>
            <person name="Podicherti R."/>
            <person name="Tsui H.-C.T."/>
            <person name="Winkler M.E."/>
        </authorList>
    </citation>
    <scope>NUCLEOTIDE SEQUENCE</scope>
</reference>
<gene>
    <name evidence="1" type="ORF">METZ01_LOCUS41348</name>
</gene>
<proteinExistence type="predicted"/>
<accession>A0A381RBA2</accession>
<name>A0A381RBA2_9ZZZZ</name>
<organism evidence="1">
    <name type="scientific">marine metagenome</name>
    <dbReference type="NCBI Taxonomy" id="408172"/>
    <lineage>
        <taxon>unclassified sequences</taxon>
        <taxon>metagenomes</taxon>
        <taxon>ecological metagenomes</taxon>
    </lineage>
</organism>
<evidence type="ECO:0000313" key="1">
    <source>
        <dbReference type="EMBL" id="SUZ88494.1"/>
    </source>
</evidence>
<sequence length="26" mass="3048">MVEWVTLKKPKDPVTFVTEPSSLRRC</sequence>